<evidence type="ECO:0000313" key="1">
    <source>
        <dbReference type="EMBL" id="KAH3866234.1"/>
    </source>
</evidence>
<dbReference type="EMBL" id="JAIWYP010000002">
    <property type="protein sequence ID" value="KAH3866234.1"/>
    <property type="molecule type" value="Genomic_DNA"/>
</dbReference>
<keyword evidence="2" id="KW-1185">Reference proteome</keyword>
<reference evidence="1" key="1">
    <citation type="journal article" date="2019" name="bioRxiv">
        <title>The Genome of the Zebra Mussel, Dreissena polymorpha: A Resource for Invasive Species Research.</title>
        <authorList>
            <person name="McCartney M.A."/>
            <person name="Auch B."/>
            <person name="Kono T."/>
            <person name="Mallez S."/>
            <person name="Zhang Y."/>
            <person name="Obille A."/>
            <person name="Becker A."/>
            <person name="Abrahante J.E."/>
            <person name="Garbe J."/>
            <person name="Badalamenti J.P."/>
            <person name="Herman A."/>
            <person name="Mangelson H."/>
            <person name="Liachko I."/>
            <person name="Sullivan S."/>
            <person name="Sone E.D."/>
            <person name="Koren S."/>
            <person name="Silverstein K.A.T."/>
            <person name="Beckman K.B."/>
            <person name="Gohl D.M."/>
        </authorList>
    </citation>
    <scope>NUCLEOTIDE SEQUENCE</scope>
    <source>
        <strain evidence="1">Duluth1</strain>
        <tissue evidence="1">Whole animal</tissue>
    </source>
</reference>
<name>A0A9D4RFC2_DREPO</name>
<evidence type="ECO:0000313" key="2">
    <source>
        <dbReference type="Proteomes" id="UP000828390"/>
    </source>
</evidence>
<comment type="caution">
    <text evidence="1">The sequence shown here is derived from an EMBL/GenBank/DDBJ whole genome shotgun (WGS) entry which is preliminary data.</text>
</comment>
<sequence>MRSSCLPLQENDDVKFVRRRQNSYEWSHCLQTLTKNDTDRKTDSETVGYTCCMSRLHPGTEVTCENSGTPDENFNNLVKINQEPRKWVIDTVKD</sequence>
<gene>
    <name evidence="1" type="ORF">DPMN_029293</name>
</gene>
<proteinExistence type="predicted"/>
<organism evidence="1 2">
    <name type="scientific">Dreissena polymorpha</name>
    <name type="common">Zebra mussel</name>
    <name type="synonym">Mytilus polymorpha</name>
    <dbReference type="NCBI Taxonomy" id="45954"/>
    <lineage>
        <taxon>Eukaryota</taxon>
        <taxon>Metazoa</taxon>
        <taxon>Spiralia</taxon>
        <taxon>Lophotrochozoa</taxon>
        <taxon>Mollusca</taxon>
        <taxon>Bivalvia</taxon>
        <taxon>Autobranchia</taxon>
        <taxon>Heteroconchia</taxon>
        <taxon>Euheterodonta</taxon>
        <taxon>Imparidentia</taxon>
        <taxon>Neoheterodontei</taxon>
        <taxon>Myida</taxon>
        <taxon>Dreissenoidea</taxon>
        <taxon>Dreissenidae</taxon>
        <taxon>Dreissena</taxon>
    </lineage>
</organism>
<protein>
    <submittedName>
        <fullName evidence="1">Uncharacterized protein</fullName>
    </submittedName>
</protein>
<reference evidence="1" key="2">
    <citation type="submission" date="2020-11" db="EMBL/GenBank/DDBJ databases">
        <authorList>
            <person name="McCartney M.A."/>
            <person name="Auch B."/>
            <person name="Kono T."/>
            <person name="Mallez S."/>
            <person name="Becker A."/>
            <person name="Gohl D.M."/>
            <person name="Silverstein K.A.T."/>
            <person name="Koren S."/>
            <person name="Bechman K.B."/>
            <person name="Herman A."/>
            <person name="Abrahante J.E."/>
            <person name="Garbe J."/>
        </authorList>
    </citation>
    <scope>NUCLEOTIDE SEQUENCE</scope>
    <source>
        <strain evidence="1">Duluth1</strain>
        <tissue evidence="1">Whole animal</tissue>
    </source>
</reference>
<accession>A0A9D4RFC2</accession>
<dbReference type="AlphaFoldDB" id="A0A9D4RFC2"/>
<dbReference type="Proteomes" id="UP000828390">
    <property type="component" value="Unassembled WGS sequence"/>
</dbReference>